<sequence length="151" mass="16237">MNNQIKLLGVNIQRAPAWDRSFAIMAFGDVAIEPMAMTLRGCALVRLNGNIVALPPKVPGAKPGDLGAIQWDARSEFAQAVRDKMLAGYEALGGQMPPDPTKKQTNGMNAARRYAEKVKATTDEPANDNEAVAGLHRTLGIETEEAYRACG</sequence>
<comment type="caution">
    <text evidence="1">The sequence shown here is derived from an EMBL/GenBank/DDBJ whole genome shotgun (WGS) entry which is preliminary data.</text>
</comment>
<evidence type="ECO:0000313" key="1">
    <source>
        <dbReference type="EMBL" id="MFC3164134.1"/>
    </source>
</evidence>
<dbReference type="Proteomes" id="UP001595647">
    <property type="component" value="Unassembled WGS sequence"/>
</dbReference>
<dbReference type="EMBL" id="JBHRTG010000019">
    <property type="protein sequence ID" value="MFC3164134.1"/>
    <property type="molecule type" value="Genomic_DNA"/>
</dbReference>
<gene>
    <name evidence="1" type="ORF">ACFOHV_12710</name>
</gene>
<dbReference type="RefSeq" id="WP_182307179.1">
    <property type="nucleotide sequence ID" value="NZ_CP059896.1"/>
</dbReference>
<accession>A0ABV7I4G9</accession>
<name>A0ABV7I4G9_9HYPH</name>
<reference evidence="2" key="1">
    <citation type="journal article" date="2019" name="Int. J. Syst. Evol. Microbiol.">
        <title>The Global Catalogue of Microorganisms (GCM) 10K type strain sequencing project: providing services to taxonomists for standard genome sequencing and annotation.</title>
        <authorList>
            <consortium name="The Broad Institute Genomics Platform"/>
            <consortium name="The Broad Institute Genome Sequencing Center for Infectious Disease"/>
            <person name="Wu L."/>
            <person name="Ma J."/>
        </authorList>
    </citation>
    <scope>NUCLEOTIDE SEQUENCE [LARGE SCALE GENOMIC DNA]</scope>
    <source>
        <strain evidence="2">KCTC 52231</strain>
    </source>
</reference>
<proteinExistence type="predicted"/>
<keyword evidence="2" id="KW-1185">Reference proteome</keyword>
<protein>
    <submittedName>
        <fullName evidence="1">Uncharacterized protein</fullName>
    </submittedName>
</protein>
<evidence type="ECO:0000313" key="2">
    <source>
        <dbReference type="Proteomes" id="UP001595647"/>
    </source>
</evidence>
<organism evidence="1 2">
    <name type="scientific">Ciceribacter thiooxidans</name>
    <dbReference type="NCBI Taxonomy" id="1969821"/>
    <lineage>
        <taxon>Bacteria</taxon>
        <taxon>Pseudomonadati</taxon>
        <taxon>Pseudomonadota</taxon>
        <taxon>Alphaproteobacteria</taxon>
        <taxon>Hyphomicrobiales</taxon>
        <taxon>Rhizobiaceae</taxon>
        <taxon>Ciceribacter</taxon>
    </lineage>
</organism>